<dbReference type="AlphaFoldDB" id="A0A975F2G3"/>
<accession>A0A975F2G3</accession>
<dbReference type="EMBL" id="CP054142">
    <property type="protein sequence ID" value="QTQ13294.1"/>
    <property type="molecule type" value="Genomic_DNA"/>
</dbReference>
<dbReference type="Proteomes" id="UP000671908">
    <property type="component" value="Chromosome"/>
</dbReference>
<proteinExistence type="predicted"/>
<gene>
    <name evidence="1" type="ORF">HRQ91_01830</name>
</gene>
<reference evidence="1 2" key="1">
    <citation type="journal article" date="2021" name="Microbiol. Resour. Announc.">
        <title>Complete Genome Sequences of Three Human Oral Treponema parvum Isolates.</title>
        <authorList>
            <person name="Zeng H."/>
            <person name="Watt R.M."/>
        </authorList>
    </citation>
    <scope>NUCLEOTIDE SEQUENCE [LARGE SCALE GENOMIC DNA]</scope>
    <source>
        <strain evidence="1 2">ATCC 700770</strain>
    </source>
</reference>
<evidence type="ECO:0000313" key="1">
    <source>
        <dbReference type="EMBL" id="QTQ13294.1"/>
    </source>
</evidence>
<evidence type="ECO:0000313" key="2">
    <source>
        <dbReference type="Proteomes" id="UP000671908"/>
    </source>
</evidence>
<dbReference type="KEGG" id="tpav:HRQ91_01830"/>
<name>A0A975F2G3_9SPIR</name>
<sequence>MTTVRLPIEYEQKLDVLSALRKKNKSELIKDALDIFFHKAELEMNSYELGKDYFGQYGSGRTDLSTTYKQELKEKLHAKYCTH</sequence>
<keyword evidence="2" id="KW-1185">Reference proteome</keyword>
<dbReference type="RefSeq" id="WP_210119992.1">
    <property type="nucleotide sequence ID" value="NZ_CP054142.1"/>
</dbReference>
<organism evidence="1 2">
    <name type="scientific">Treponema parvum</name>
    <dbReference type="NCBI Taxonomy" id="138851"/>
    <lineage>
        <taxon>Bacteria</taxon>
        <taxon>Pseudomonadati</taxon>
        <taxon>Spirochaetota</taxon>
        <taxon>Spirochaetia</taxon>
        <taxon>Spirochaetales</taxon>
        <taxon>Treponemataceae</taxon>
        <taxon>Treponema</taxon>
    </lineage>
</organism>
<protein>
    <submittedName>
        <fullName evidence="1">CopG family transcriptional regulator</fullName>
    </submittedName>
</protein>